<dbReference type="Proteomes" id="UP000789342">
    <property type="component" value="Unassembled WGS sequence"/>
</dbReference>
<organism evidence="1 2">
    <name type="scientific">Acaulospora morrowiae</name>
    <dbReference type="NCBI Taxonomy" id="94023"/>
    <lineage>
        <taxon>Eukaryota</taxon>
        <taxon>Fungi</taxon>
        <taxon>Fungi incertae sedis</taxon>
        <taxon>Mucoromycota</taxon>
        <taxon>Glomeromycotina</taxon>
        <taxon>Glomeromycetes</taxon>
        <taxon>Diversisporales</taxon>
        <taxon>Acaulosporaceae</taxon>
        <taxon>Acaulospora</taxon>
    </lineage>
</organism>
<dbReference type="EMBL" id="CAJVPV010003959">
    <property type="protein sequence ID" value="CAG8563548.1"/>
    <property type="molecule type" value="Genomic_DNA"/>
</dbReference>
<evidence type="ECO:0000313" key="2">
    <source>
        <dbReference type="Proteomes" id="UP000789342"/>
    </source>
</evidence>
<accession>A0A9N9BH37</accession>
<name>A0A9N9BH37_9GLOM</name>
<protein>
    <submittedName>
        <fullName evidence="1">8414_t:CDS:1</fullName>
    </submittedName>
</protein>
<dbReference type="OrthoDB" id="2403728at2759"/>
<proteinExistence type="predicted"/>
<comment type="caution">
    <text evidence="1">The sequence shown here is derived from an EMBL/GenBank/DDBJ whole genome shotgun (WGS) entry which is preliminary data.</text>
</comment>
<gene>
    <name evidence="1" type="ORF">AMORRO_LOCUS6134</name>
</gene>
<sequence length="87" mass="9950">MTSITKSTIQEIASRSEEIIDINNDYNFNEIVDLAEENNSQLDIAESIDLQFTILSDNIISECDEEDYGINHSDSNFDINEMIENIE</sequence>
<reference evidence="1" key="1">
    <citation type="submission" date="2021-06" db="EMBL/GenBank/DDBJ databases">
        <authorList>
            <person name="Kallberg Y."/>
            <person name="Tangrot J."/>
            <person name="Rosling A."/>
        </authorList>
    </citation>
    <scope>NUCLEOTIDE SEQUENCE</scope>
    <source>
        <strain evidence="1">CL551</strain>
    </source>
</reference>
<keyword evidence="2" id="KW-1185">Reference proteome</keyword>
<evidence type="ECO:0000313" key="1">
    <source>
        <dbReference type="EMBL" id="CAG8563548.1"/>
    </source>
</evidence>
<dbReference type="AlphaFoldDB" id="A0A9N9BH37"/>